<keyword evidence="2" id="KW-0378">Hydrolase</keyword>
<dbReference type="EMBL" id="VWOX01000002">
    <property type="protein sequence ID" value="KAA5546115.1"/>
    <property type="molecule type" value="Genomic_DNA"/>
</dbReference>
<feature type="compositionally biased region" description="Pro residues" evidence="1">
    <location>
        <begin position="253"/>
        <end position="263"/>
    </location>
</feature>
<keyword evidence="2" id="KW-0647">Proteasome</keyword>
<comment type="caution">
    <text evidence="2">The sequence shown here is derived from an EMBL/GenBank/DDBJ whole genome shotgun (WGS) entry which is preliminary data.</text>
</comment>
<name>A0A5M6DL91_9BACT</name>
<dbReference type="RefSeq" id="WP_150075122.1">
    <property type="nucleotide sequence ID" value="NZ_VWOX01000002.1"/>
</dbReference>
<dbReference type="Gene3D" id="3.60.20.10">
    <property type="entry name" value="Glutamine Phosphoribosylpyrophosphate, subunit 1, domain 1"/>
    <property type="match status" value="1"/>
</dbReference>
<dbReference type="InterPro" id="IPR016545">
    <property type="entry name" value="UCP009120_prtse"/>
</dbReference>
<dbReference type="PIRSF" id="PIRSF009120">
    <property type="entry name" value="UCP009120_prtse"/>
    <property type="match status" value="1"/>
</dbReference>
<feature type="region of interest" description="Disordered" evidence="1">
    <location>
        <begin position="235"/>
        <end position="271"/>
    </location>
</feature>
<dbReference type="GO" id="GO:0008233">
    <property type="term" value="F:peptidase activity"/>
    <property type="evidence" value="ECO:0007669"/>
    <property type="project" value="UniProtKB-KW"/>
</dbReference>
<dbReference type="GO" id="GO:0006508">
    <property type="term" value="P:proteolysis"/>
    <property type="evidence" value="ECO:0007669"/>
    <property type="project" value="UniProtKB-KW"/>
</dbReference>
<reference evidence="2 3" key="1">
    <citation type="submission" date="2019-08" db="EMBL/GenBank/DDBJ databases">
        <authorList>
            <person name="Dhanesh K."/>
            <person name="Kumar G."/>
            <person name="Sasikala C."/>
            <person name="Venkata Ramana C."/>
        </authorList>
    </citation>
    <scope>NUCLEOTIDE SEQUENCE [LARGE SCALE GENOMIC DNA]</scope>
    <source>
        <strain evidence="2 3">JC645</strain>
    </source>
</reference>
<accession>A0A5M6DL91</accession>
<dbReference type="AlphaFoldDB" id="A0A5M6DL91"/>
<organism evidence="2 3">
    <name type="scientific">Roseiconus nitratireducens</name>
    <dbReference type="NCBI Taxonomy" id="2605748"/>
    <lineage>
        <taxon>Bacteria</taxon>
        <taxon>Pseudomonadati</taxon>
        <taxon>Planctomycetota</taxon>
        <taxon>Planctomycetia</taxon>
        <taxon>Pirellulales</taxon>
        <taxon>Pirellulaceae</taxon>
        <taxon>Roseiconus</taxon>
    </lineage>
</organism>
<proteinExistence type="predicted"/>
<sequence length="271" mass="30041">MTFCIGIQVREGIIALADTRIVRGSERLNKRKLAEFQHANQSLFTMTSGLRSVRDKTLVYCEEVLEQTTEPCSRLYQFVNLFGQQLRRVRDEDGPSLGATGHAFNLHAIIGGCLTDDEVAQLFYIYPEGNWVEAAADTPYFIIGRTYYGRPILDRLLTYETSLTSALTLALLAFDATRTSVTDVDYPIDVAVIASGSRQPVFKRFSEAELAQTTHWWTQTLTNAITSIPMNWAEGLLPPSPGAPPQGTAPNSFPSPNPLPGPNNDPNSNWQ</sequence>
<dbReference type="Proteomes" id="UP000324479">
    <property type="component" value="Unassembled WGS sequence"/>
</dbReference>
<dbReference type="InterPro" id="IPR029055">
    <property type="entry name" value="Ntn_hydrolases_N"/>
</dbReference>
<gene>
    <name evidence="2" type="ORF">FYK55_04255</name>
</gene>
<dbReference type="GO" id="GO:0000502">
    <property type="term" value="C:proteasome complex"/>
    <property type="evidence" value="ECO:0007669"/>
    <property type="project" value="UniProtKB-KW"/>
</dbReference>
<dbReference type="SUPFAM" id="SSF56235">
    <property type="entry name" value="N-terminal nucleophile aminohydrolases (Ntn hydrolases)"/>
    <property type="match status" value="1"/>
</dbReference>
<protein>
    <submittedName>
        <fullName evidence="2">Proteasome-type protease</fullName>
    </submittedName>
</protein>
<evidence type="ECO:0000256" key="1">
    <source>
        <dbReference type="SAM" id="MobiDB-lite"/>
    </source>
</evidence>
<evidence type="ECO:0000313" key="3">
    <source>
        <dbReference type="Proteomes" id="UP000324479"/>
    </source>
</evidence>
<keyword evidence="2" id="KW-0645">Protease</keyword>
<evidence type="ECO:0000313" key="2">
    <source>
        <dbReference type="EMBL" id="KAA5546115.1"/>
    </source>
</evidence>
<keyword evidence="3" id="KW-1185">Reference proteome</keyword>